<reference evidence="1 2" key="1">
    <citation type="submission" date="2017-12" db="EMBL/GenBank/DDBJ databases">
        <title>Hemimetabolous genomes reveal molecular basis of termite eusociality.</title>
        <authorList>
            <person name="Harrison M.C."/>
            <person name="Jongepier E."/>
            <person name="Robertson H.M."/>
            <person name="Arning N."/>
            <person name="Bitard-Feildel T."/>
            <person name="Chao H."/>
            <person name="Childers C.P."/>
            <person name="Dinh H."/>
            <person name="Doddapaneni H."/>
            <person name="Dugan S."/>
            <person name="Gowin J."/>
            <person name="Greiner C."/>
            <person name="Han Y."/>
            <person name="Hu H."/>
            <person name="Hughes D.S.T."/>
            <person name="Huylmans A.-K."/>
            <person name="Kemena C."/>
            <person name="Kremer L.P.M."/>
            <person name="Lee S.L."/>
            <person name="Lopez-Ezquerra A."/>
            <person name="Mallet L."/>
            <person name="Monroy-Kuhn J.M."/>
            <person name="Moser A."/>
            <person name="Murali S.C."/>
            <person name="Muzny D.M."/>
            <person name="Otani S."/>
            <person name="Piulachs M.-D."/>
            <person name="Poelchau M."/>
            <person name="Qu J."/>
            <person name="Schaub F."/>
            <person name="Wada-Katsumata A."/>
            <person name="Worley K.C."/>
            <person name="Xie Q."/>
            <person name="Ylla G."/>
            <person name="Poulsen M."/>
            <person name="Gibbs R.A."/>
            <person name="Schal C."/>
            <person name="Richards S."/>
            <person name="Belles X."/>
            <person name="Korb J."/>
            <person name="Bornberg-Bauer E."/>
        </authorList>
    </citation>
    <scope>NUCLEOTIDE SEQUENCE [LARGE SCALE GENOMIC DNA]</scope>
    <source>
        <tissue evidence="1">Whole body</tissue>
    </source>
</reference>
<dbReference type="InParanoid" id="A0A2J7Q346"/>
<dbReference type="PANTHER" id="PTHR47027">
    <property type="entry name" value="REVERSE TRANSCRIPTASE DOMAIN-CONTAINING PROTEIN"/>
    <property type="match status" value="1"/>
</dbReference>
<feature type="non-terminal residue" evidence="1">
    <location>
        <position position="1"/>
    </location>
</feature>
<proteinExistence type="predicted"/>
<keyword evidence="2" id="KW-1185">Reference proteome</keyword>
<name>A0A2J7Q346_9NEOP</name>
<gene>
    <name evidence="1" type="ORF">B7P43_G10394</name>
</gene>
<dbReference type="Proteomes" id="UP000235965">
    <property type="component" value="Unassembled WGS sequence"/>
</dbReference>
<comment type="caution">
    <text evidence="1">The sequence shown here is derived from an EMBL/GenBank/DDBJ whole genome shotgun (WGS) entry which is preliminary data.</text>
</comment>
<organism evidence="1 2">
    <name type="scientific">Cryptotermes secundus</name>
    <dbReference type="NCBI Taxonomy" id="105785"/>
    <lineage>
        <taxon>Eukaryota</taxon>
        <taxon>Metazoa</taxon>
        <taxon>Ecdysozoa</taxon>
        <taxon>Arthropoda</taxon>
        <taxon>Hexapoda</taxon>
        <taxon>Insecta</taxon>
        <taxon>Pterygota</taxon>
        <taxon>Neoptera</taxon>
        <taxon>Polyneoptera</taxon>
        <taxon>Dictyoptera</taxon>
        <taxon>Blattodea</taxon>
        <taxon>Blattoidea</taxon>
        <taxon>Termitoidae</taxon>
        <taxon>Kalotermitidae</taxon>
        <taxon>Cryptotermitinae</taxon>
        <taxon>Cryptotermes</taxon>
    </lineage>
</organism>
<protein>
    <recommendedName>
        <fullName evidence="3">Reverse transcriptase domain-containing protein</fullName>
    </recommendedName>
</protein>
<dbReference type="PANTHER" id="PTHR47027:SF29">
    <property type="entry name" value="C2H2-TYPE DOMAIN-CONTAINING PROTEIN"/>
    <property type="match status" value="1"/>
</dbReference>
<dbReference type="AlphaFoldDB" id="A0A2J7Q346"/>
<evidence type="ECO:0000313" key="1">
    <source>
        <dbReference type="EMBL" id="PNF22997.1"/>
    </source>
</evidence>
<evidence type="ECO:0008006" key="3">
    <source>
        <dbReference type="Google" id="ProtNLM"/>
    </source>
</evidence>
<accession>A0A2J7Q346</accession>
<evidence type="ECO:0000313" key="2">
    <source>
        <dbReference type="Proteomes" id="UP000235965"/>
    </source>
</evidence>
<dbReference type="STRING" id="105785.A0A2J7Q346"/>
<dbReference type="EMBL" id="NEVH01019070">
    <property type="protein sequence ID" value="PNF22997.1"/>
    <property type="molecule type" value="Genomic_DNA"/>
</dbReference>
<sequence length="197" mass="22312">RQGDALSPLLFNFALEYSIRKVQENQVGLKLNGTHQLLRIYWVININTIKKSTQSLIDASMEVGLEVNTEETKYMLLSRHQNAGQNLDTTTGNRCFENVAQFKYLGTTIRNKKVIQEEIKRRLNLGNACYHSVQNLLSSRLLSKAPHYAVFSSLPSVHLFSVQIFSSTPCSQTPSVYVPALMSDTKFHTHIEPQAKL</sequence>